<keyword evidence="4" id="KW-0808">Transferase</keyword>
<dbReference type="Gene3D" id="3.30.2410.10">
    <property type="entry name" value="Hect, E3 ligase catalytic domain"/>
    <property type="match status" value="1"/>
</dbReference>
<keyword evidence="5 6" id="KW-0833">Ubl conjugation pathway</keyword>
<feature type="compositionally biased region" description="Low complexity" evidence="7">
    <location>
        <begin position="1135"/>
        <end position="1170"/>
    </location>
</feature>
<dbReference type="STRING" id="1882483.A0A317XIQ4"/>
<evidence type="ECO:0000313" key="9">
    <source>
        <dbReference type="EMBL" id="PWY98154.1"/>
    </source>
</evidence>
<dbReference type="InterPro" id="IPR000569">
    <property type="entry name" value="HECT_dom"/>
</dbReference>
<dbReference type="PROSITE" id="PS50237">
    <property type="entry name" value="HECT"/>
    <property type="match status" value="1"/>
</dbReference>
<evidence type="ECO:0000256" key="7">
    <source>
        <dbReference type="SAM" id="MobiDB-lite"/>
    </source>
</evidence>
<feature type="compositionally biased region" description="Basic and acidic residues" evidence="7">
    <location>
        <begin position="1022"/>
        <end position="1033"/>
    </location>
</feature>
<feature type="compositionally biased region" description="Low complexity" evidence="7">
    <location>
        <begin position="999"/>
        <end position="1014"/>
    </location>
</feature>
<feature type="region of interest" description="Disordered" evidence="7">
    <location>
        <begin position="982"/>
        <end position="1170"/>
    </location>
</feature>
<feature type="compositionally biased region" description="Acidic residues" evidence="7">
    <location>
        <begin position="1062"/>
        <end position="1077"/>
    </location>
</feature>
<evidence type="ECO:0000256" key="2">
    <source>
        <dbReference type="ARBA" id="ARBA00006331"/>
    </source>
</evidence>
<dbReference type="InterPro" id="IPR045322">
    <property type="entry name" value="HECTD1/TRIP12-like"/>
</dbReference>
<dbReference type="SMART" id="SM00119">
    <property type="entry name" value="HECTc"/>
    <property type="match status" value="1"/>
</dbReference>
<feature type="region of interest" description="Disordered" evidence="7">
    <location>
        <begin position="690"/>
        <end position="736"/>
    </location>
</feature>
<sequence>MADTEEHDWHEEDDAEYDGGDGEEEEEDEEEAAEGDDAATHEDVDDEEEEEEEGDGFEDEEDDEGEGDEEDDDMGGPYGDGADDGGAGMFGLNLRAMAGYMSGLSSRFRSLLASLRDAADPTTQLVALQDLAEMLSVSTEDTLAGYFPTDSFVKELVYILGGPKPERPDLNSGGSSSARTAKQREEDEEMAAALAVAAAADGEDDGERQLLACRCLANLIEAMPYAAHSVVSNGAVPVLNAKLMEITFIDLAEQVLQTLEKISQDYPSAIVKNGGLSAILQYLDFFNIHVQRTAMTAAANCCRKLMPESSTSVSEVMPIIRNVLTYSDQRLVESACKCIVRIVESYRNNPELLEQLLSDELLAALNGLLLPASSPSASATALGTSTYTDVLKALGTACRSSPKLAVSLLEGNIVETLYHLLTGSAAPADSNDEAEAAKPHALTLEGEGGTGTNGAGPDARDMAVLQNLAQRSKEQVQEALSLVGELLPPLPRDGVFDSRAYTERAYLKRRAREGSAGRSVSRPGSSGADTGAAAVEAGENALRPSTGSRKSSGRIKSEKELTREAAQAKRVEMLRSRTGLVKRFTRLVLPTLVEVYAASVALHVRSKAINGILKIVSFVEAEPLSEVLDNVPLASFLASILSSRDQPTLVNGALQIVELLTDKLPSVYTSLLRREGVMWEIEDIAAQAPSAKANASSATSSKSRPTGSGTREISLPGGSSAQVGSGGGISTASDPPASLSASSGLARFLAAATGEGHAVQALDTIRELVSQLETAAENGKRSEAREAVQQLAVLFSRAEDPISSFELLRSGLVDSLYSFATSDEGSLPLSERRALLIEALMRVDDGSRQSAAAVLVRRLQESLSRLENVEITTALSGSGNGGFGSFGGAGGIDDSRRSPTAMLGRQLRLRLQAEDSSDIPRSCSNIVVTIHAIATFQSLSDYLRPKISASMAANASGNSGGGSAAGTSSRLSSVLAAFAAATGSPDPSGAAGGVAGRTSASQPSGSAGASRRASTNSKSVGKGKDATSTDAKDVGSSSTADDKKGEDEEAPKNASESSVDQGGDDGFSDEEFEEEILQGEIPAETGAADAETNNTTGADKTINLDVEKEGGKVIAKTPDGTRIATPSNGTGTPRPGESSTSPGAGAAAGSSSSASPSKQAPSSSSSSSYASALQKKPTDWHLEFSLGSQELTLDTTIYGAVHKFETGQTAGGAPSRYIWGNVYTIKFRKVSGATAKENGGATPEPASAPSATIELPPSVSKEAPYAKLLQLLAVLHQLNSEWHEAKQAQAMGTAAALDESAFVNNKLTAKLNRQLEEPMIVASSCLPEWSTDLPRFFPFLFPFEARFAFLQSTSFGYARLITRWQTLHSRNQETGGSASSRLDDSFGFLGRLQRQKVRISRANLLASAFKVFELYGSNSSVLEVEYFEEVGTGLGPTLEFYSLVSKEFARRDLHLWRDAGSADPTTEYVSGPGGLFPAPLADGSGALATQPSNEEVQKRLQAFKILGQFVAKALLDSRIIDCNFSPVFMRAALNQPVTMSLATLAAVDATLARSLGAMQRMDAHEIEALDLDFTVPGHEGLELHAGGRQERVTADNLERYIRETLEVTLDRGIRPAVRAFRAGFNLIFPIAAMSSFTAEELVMLFGNTEEDWSESTLMGSLKPDHGFNAESTTFRDIVAIMASFSANERREFLQWLTGSPKLPIGGFSGLHPQLTIVKRPHEAPLTPDDYLPSVMTCVNYLKMPNYSSREKMRERLQTAMKEGSTSFHLS</sequence>
<evidence type="ECO:0000256" key="3">
    <source>
        <dbReference type="ARBA" id="ARBA00012485"/>
    </source>
</evidence>
<dbReference type="InterPro" id="IPR011989">
    <property type="entry name" value="ARM-like"/>
</dbReference>
<feature type="region of interest" description="Disordered" evidence="7">
    <location>
        <begin position="511"/>
        <end position="562"/>
    </location>
</feature>
<feature type="region of interest" description="Disordered" evidence="7">
    <location>
        <begin position="1235"/>
        <end position="1254"/>
    </location>
</feature>
<dbReference type="SUPFAM" id="SSF48371">
    <property type="entry name" value="ARM repeat"/>
    <property type="match status" value="1"/>
</dbReference>
<dbReference type="EMBL" id="KZ819200">
    <property type="protein sequence ID" value="PWY98154.1"/>
    <property type="molecule type" value="Genomic_DNA"/>
</dbReference>
<evidence type="ECO:0000256" key="6">
    <source>
        <dbReference type="PROSITE-ProRule" id="PRU00104"/>
    </source>
</evidence>
<dbReference type="PANTHER" id="PTHR45670:SF1">
    <property type="entry name" value="E3 UBIQUITIN-PROTEIN LIGASE HECTD1"/>
    <property type="match status" value="1"/>
</dbReference>
<dbReference type="SUPFAM" id="SSF56204">
    <property type="entry name" value="Hect, E3 ligase catalytic domain"/>
    <property type="match status" value="1"/>
</dbReference>
<reference evidence="9 10" key="1">
    <citation type="journal article" date="2018" name="Mol. Biol. Evol.">
        <title>Broad Genomic Sampling Reveals a Smut Pathogenic Ancestry of the Fungal Clade Ustilaginomycotina.</title>
        <authorList>
            <person name="Kijpornyongpan T."/>
            <person name="Mondo S.J."/>
            <person name="Barry K."/>
            <person name="Sandor L."/>
            <person name="Lee J."/>
            <person name="Lipzen A."/>
            <person name="Pangilinan J."/>
            <person name="LaButti K."/>
            <person name="Hainaut M."/>
            <person name="Henrissat B."/>
            <person name="Grigoriev I.V."/>
            <person name="Spatafora J.W."/>
            <person name="Aime M.C."/>
        </authorList>
    </citation>
    <scope>NUCLEOTIDE SEQUENCE [LARGE SCALE GENOMIC DNA]</scope>
    <source>
        <strain evidence="9 10">MCA 3645</strain>
    </source>
</reference>
<feature type="compositionally biased region" description="Low complexity" evidence="7">
    <location>
        <begin position="1241"/>
        <end position="1252"/>
    </location>
</feature>
<dbReference type="GO" id="GO:0043161">
    <property type="term" value="P:proteasome-mediated ubiquitin-dependent protein catabolic process"/>
    <property type="evidence" value="ECO:0007669"/>
    <property type="project" value="TreeGrafter"/>
</dbReference>
<dbReference type="OrthoDB" id="423283at2759"/>
<dbReference type="Gene3D" id="3.90.1750.10">
    <property type="entry name" value="Hect, E3 ligase catalytic domains"/>
    <property type="match status" value="1"/>
</dbReference>
<proteinExistence type="inferred from homology"/>
<dbReference type="GO" id="GO:0000209">
    <property type="term" value="P:protein polyubiquitination"/>
    <property type="evidence" value="ECO:0007669"/>
    <property type="project" value="TreeGrafter"/>
</dbReference>
<dbReference type="EC" id="2.3.2.26" evidence="3"/>
<dbReference type="CDD" id="cd00078">
    <property type="entry name" value="HECTc"/>
    <property type="match status" value="1"/>
</dbReference>
<dbReference type="Gene3D" id="1.25.10.10">
    <property type="entry name" value="Leucine-rich Repeat Variant"/>
    <property type="match status" value="1"/>
</dbReference>
<feature type="domain" description="HECT" evidence="8">
    <location>
        <begin position="1435"/>
        <end position="1770"/>
    </location>
</feature>
<dbReference type="InterPro" id="IPR016024">
    <property type="entry name" value="ARM-type_fold"/>
</dbReference>
<keyword evidence="10" id="KW-1185">Reference proteome</keyword>
<dbReference type="GO" id="GO:0016607">
    <property type="term" value="C:nuclear speck"/>
    <property type="evidence" value="ECO:0007669"/>
    <property type="project" value="TreeGrafter"/>
</dbReference>
<accession>A0A317XIQ4</accession>
<name>A0A317XIQ4_9BASI</name>
<dbReference type="Pfam" id="PF00632">
    <property type="entry name" value="HECT"/>
    <property type="match status" value="1"/>
</dbReference>
<evidence type="ECO:0000256" key="5">
    <source>
        <dbReference type="ARBA" id="ARBA00022786"/>
    </source>
</evidence>
<comment type="similarity">
    <text evidence="2">Belongs to the UPL family. K-HECT subfamily.</text>
</comment>
<feature type="region of interest" description="Disordered" evidence="7">
    <location>
        <begin position="164"/>
        <end position="185"/>
    </location>
</feature>
<feature type="compositionally biased region" description="Acidic residues" evidence="7">
    <location>
        <begin position="11"/>
        <end position="74"/>
    </location>
</feature>
<feature type="active site" description="Glycyl thioester intermediate" evidence="6">
    <location>
        <position position="1737"/>
    </location>
</feature>
<evidence type="ECO:0000259" key="8">
    <source>
        <dbReference type="PROSITE" id="PS50237"/>
    </source>
</evidence>
<protein>
    <recommendedName>
        <fullName evidence="3">HECT-type E3 ubiquitin transferase</fullName>
        <ecNumber evidence="3">2.3.2.26</ecNumber>
    </recommendedName>
</protein>
<dbReference type="InterPro" id="IPR035983">
    <property type="entry name" value="Hect_E3_ubiquitin_ligase"/>
</dbReference>
<dbReference type="GO" id="GO:0061630">
    <property type="term" value="F:ubiquitin protein ligase activity"/>
    <property type="evidence" value="ECO:0007669"/>
    <property type="project" value="UniProtKB-EC"/>
</dbReference>
<evidence type="ECO:0000256" key="1">
    <source>
        <dbReference type="ARBA" id="ARBA00000885"/>
    </source>
</evidence>
<dbReference type="InParanoid" id="A0A317XIQ4"/>
<evidence type="ECO:0000313" key="10">
    <source>
        <dbReference type="Proteomes" id="UP000246740"/>
    </source>
</evidence>
<comment type="catalytic activity">
    <reaction evidence="1">
        <text>S-ubiquitinyl-[E2 ubiquitin-conjugating enzyme]-L-cysteine + [acceptor protein]-L-lysine = [E2 ubiquitin-conjugating enzyme]-L-cysteine + N(6)-ubiquitinyl-[acceptor protein]-L-lysine.</text>
        <dbReference type="EC" id="2.3.2.26"/>
    </reaction>
</comment>
<evidence type="ECO:0000256" key="4">
    <source>
        <dbReference type="ARBA" id="ARBA00022679"/>
    </source>
</evidence>
<feature type="compositionally biased region" description="Low complexity" evidence="7">
    <location>
        <begin position="690"/>
        <end position="708"/>
    </location>
</feature>
<organism evidence="9 10">
    <name type="scientific">Testicularia cyperi</name>
    <dbReference type="NCBI Taxonomy" id="1882483"/>
    <lineage>
        <taxon>Eukaryota</taxon>
        <taxon>Fungi</taxon>
        <taxon>Dikarya</taxon>
        <taxon>Basidiomycota</taxon>
        <taxon>Ustilaginomycotina</taxon>
        <taxon>Ustilaginomycetes</taxon>
        <taxon>Ustilaginales</taxon>
        <taxon>Anthracoideaceae</taxon>
        <taxon>Testicularia</taxon>
    </lineage>
</organism>
<dbReference type="Pfam" id="PF25579">
    <property type="entry name" value="TPR_TRIP12_N"/>
    <property type="match status" value="1"/>
</dbReference>
<gene>
    <name evidence="9" type="ORF">BCV70DRAFT_165703</name>
</gene>
<dbReference type="InterPro" id="IPR057948">
    <property type="entry name" value="TPR_TRIP12_N"/>
</dbReference>
<dbReference type="FunCoup" id="A0A317XIQ4">
    <property type="interactions" value="550"/>
</dbReference>
<feature type="region of interest" description="Disordered" evidence="7">
    <location>
        <begin position="1"/>
        <end position="84"/>
    </location>
</feature>
<dbReference type="Proteomes" id="UP000246740">
    <property type="component" value="Unassembled WGS sequence"/>
</dbReference>
<dbReference type="PANTHER" id="PTHR45670">
    <property type="entry name" value="E3 UBIQUITIN-PROTEIN LIGASE TRIP12"/>
    <property type="match status" value="1"/>
</dbReference>